<dbReference type="Pfam" id="PF00994">
    <property type="entry name" value="MoCF_biosynth"/>
    <property type="match status" value="1"/>
</dbReference>
<feature type="domain" description="MoaB/Mog" evidence="1">
    <location>
        <begin position="4"/>
        <end position="177"/>
    </location>
</feature>
<protein>
    <submittedName>
        <fullName evidence="2">Molybdenum cofactor synthesis domain-containing protein</fullName>
    </submittedName>
</protein>
<dbReference type="SMART" id="SM00852">
    <property type="entry name" value="MoCF_biosynth"/>
    <property type="match status" value="1"/>
</dbReference>
<dbReference type="InterPro" id="IPR001453">
    <property type="entry name" value="MoaB/Mog_dom"/>
</dbReference>
<organism evidence="2 3">
    <name type="scientific">Desulfurella multipotens</name>
    <dbReference type="NCBI Taxonomy" id="79269"/>
    <lineage>
        <taxon>Bacteria</taxon>
        <taxon>Pseudomonadati</taxon>
        <taxon>Campylobacterota</taxon>
        <taxon>Desulfurellia</taxon>
        <taxon>Desulfurellales</taxon>
        <taxon>Desulfurellaceae</taxon>
        <taxon>Desulfurella</taxon>
    </lineage>
</organism>
<proteinExistence type="predicted"/>
<dbReference type="Proteomes" id="UP000199411">
    <property type="component" value="Unassembled WGS sequence"/>
</dbReference>
<reference evidence="3" key="1">
    <citation type="submission" date="2016-10" db="EMBL/GenBank/DDBJ databases">
        <authorList>
            <person name="Varghese N."/>
            <person name="Submissions S."/>
        </authorList>
    </citation>
    <scope>NUCLEOTIDE SEQUENCE [LARGE SCALE GENOMIC DNA]</scope>
    <source>
        <strain evidence="3">DSM 8415</strain>
    </source>
</reference>
<dbReference type="Gene3D" id="3.40.980.10">
    <property type="entry name" value="MoaB/Mog-like domain"/>
    <property type="match status" value="1"/>
</dbReference>
<dbReference type="CDD" id="cd00885">
    <property type="entry name" value="cinA"/>
    <property type="match status" value="1"/>
</dbReference>
<accession>A0A1G6N4W5</accession>
<dbReference type="SUPFAM" id="SSF53218">
    <property type="entry name" value="Molybdenum cofactor biosynthesis proteins"/>
    <property type="match status" value="1"/>
</dbReference>
<gene>
    <name evidence="2" type="ORF">SAMN05660835_01116</name>
</gene>
<sequence length="263" mass="29524">MQSSVFGIGKELISAQIKDNNAYYISKRLNEIGVENRFIVFLDDSLDDIVQTINYFLTKTKLIITTGGLGPTFDDLTLQAVALAINDELILSQECLSEIELFYKKLYEEGKIAEKHLNVNRQKMAYVPKSAILLKNSVGAACGVYVKKDDFHIFCLPGVPAEMQTMFETQVEPILRSICIPNITQTQTIECDINDESLLGFISQEVTQKTHVYVKTLPQGFSSNTMSVRFSVNAPTKDQAQKELETAISLFNELLSRFQSSKL</sequence>
<dbReference type="PANTHER" id="PTHR13939:SF0">
    <property type="entry name" value="NMN AMIDOHYDROLASE-LIKE PROTEIN YFAY"/>
    <property type="match status" value="1"/>
</dbReference>
<evidence type="ECO:0000259" key="1">
    <source>
        <dbReference type="SMART" id="SM00852"/>
    </source>
</evidence>
<dbReference type="PANTHER" id="PTHR13939">
    <property type="entry name" value="NICOTINAMIDE-NUCLEOTIDE AMIDOHYDROLASE PNCC"/>
    <property type="match status" value="1"/>
</dbReference>
<dbReference type="RefSeq" id="WP_092128789.1">
    <property type="nucleotide sequence ID" value="NZ_FMYU01000007.1"/>
</dbReference>
<dbReference type="AlphaFoldDB" id="A0A1G6N4W5"/>
<dbReference type="OrthoDB" id="9801454at2"/>
<evidence type="ECO:0000313" key="2">
    <source>
        <dbReference type="EMBL" id="SDC62860.1"/>
    </source>
</evidence>
<name>A0A1G6N4W5_9BACT</name>
<dbReference type="InterPro" id="IPR050101">
    <property type="entry name" value="CinA"/>
</dbReference>
<dbReference type="InterPro" id="IPR036425">
    <property type="entry name" value="MoaB/Mog-like_dom_sf"/>
</dbReference>
<dbReference type="EMBL" id="FMYU01000007">
    <property type="protein sequence ID" value="SDC62860.1"/>
    <property type="molecule type" value="Genomic_DNA"/>
</dbReference>
<keyword evidence="3" id="KW-1185">Reference proteome</keyword>
<evidence type="ECO:0000313" key="3">
    <source>
        <dbReference type="Proteomes" id="UP000199411"/>
    </source>
</evidence>